<proteinExistence type="predicted"/>
<comment type="caution">
    <text evidence="1">The sequence shown here is derived from an EMBL/GenBank/DDBJ whole genome shotgun (WGS) entry which is preliminary data.</text>
</comment>
<gene>
    <name evidence="1" type="ORF">CU320_08630</name>
</gene>
<reference evidence="1 2" key="2">
    <citation type="submission" date="2017-12" db="EMBL/GenBank/DDBJ databases">
        <title>Revising the taxonomy of the Acinetobacter lwoffii group: the description of Acinetobacter pseudolwoffii sp. nov. and emended description of Acinetobacter lwoffii.</title>
        <authorList>
            <person name="Nemec A."/>
        </authorList>
    </citation>
    <scope>NUCLEOTIDE SEQUENCE [LARGE SCALE GENOMIC DNA]</scope>
    <source>
        <strain evidence="1 2">ANC 5347</strain>
    </source>
</reference>
<evidence type="ECO:0000313" key="1">
    <source>
        <dbReference type="EMBL" id="PJI32488.1"/>
    </source>
</evidence>
<reference evidence="1 2" key="1">
    <citation type="submission" date="2017-11" db="EMBL/GenBank/DDBJ databases">
        <authorList>
            <person name="Han C.G."/>
        </authorList>
    </citation>
    <scope>NUCLEOTIDE SEQUENCE [LARGE SCALE GENOMIC DNA]</scope>
    <source>
        <strain evidence="1 2">ANC 5347</strain>
    </source>
</reference>
<dbReference type="Proteomes" id="UP000242351">
    <property type="component" value="Unassembled WGS sequence"/>
</dbReference>
<name>A0A2H9ULC2_9GAMM</name>
<dbReference type="EMBL" id="PGOZ01000009">
    <property type="protein sequence ID" value="PJI32488.1"/>
    <property type="molecule type" value="Genomic_DNA"/>
</dbReference>
<dbReference type="RefSeq" id="WP_100357740.1">
    <property type="nucleotide sequence ID" value="NZ_PGOZ01000009.1"/>
</dbReference>
<protein>
    <submittedName>
        <fullName evidence="1">Uncharacterized protein</fullName>
    </submittedName>
</protein>
<accession>A0A2H9ULC2</accession>
<sequence>MTYEFKDVFSPLILIEGNPSENFKNAIKKLEDQKIFFLNNFHKDKIPSMIFKKLGYGNLLDIEDNVIALNKILKNSNFIKLFKISDMTLDGVCKIIYIYDKSSKYHINSLKLRQKKDKEILEGLEKNYSYFNEKSKNVLDFNEWLNQRLDFHMNMAIQKLINSKLVVKNIDLDLIKNEMKNSFSIFSNSDVLFNDYITDAQYLVNARDPFASKDKNLQINFFVREIKNTFHPKISNQMICELTSTLFGHELDETGVKNILKNANINPINTQMMTQITVGEENNTIEHLKLADKF</sequence>
<evidence type="ECO:0000313" key="2">
    <source>
        <dbReference type="Proteomes" id="UP000242351"/>
    </source>
</evidence>
<organism evidence="1 2">
    <name type="scientific">Acinetobacter pseudolwoffii</name>
    <dbReference type="NCBI Taxonomy" id="2053287"/>
    <lineage>
        <taxon>Bacteria</taxon>
        <taxon>Pseudomonadati</taxon>
        <taxon>Pseudomonadota</taxon>
        <taxon>Gammaproteobacteria</taxon>
        <taxon>Moraxellales</taxon>
        <taxon>Moraxellaceae</taxon>
        <taxon>Acinetobacter</taxon>
    </lineage>
</organism>
<dbReference type="AlphaFoldDB" id="A0A2H9ULC2"/>